<dbReference type="Gene3D" id="2.60.120.280">
    <property type="entry name" value="Regulatory protein AraC"/>
    <property type="match status" value="1"/>
</dbReference>
<reference evidence="6" key="1">
    <citation type="journal article" date="2014" name="Int. J. Syst. Evol. Microbiol.">
        <title>Complete genome sequence of Corynebacterium casei LMG S-19264T (=DSM 44701T), isolated from a smear-ripened cheese.</title>
        <authorList>
            <consortium name="US DOE Joint Genome Institute (JGI-PGF)"/>
            <person name="Walter F."/>
            <person name="Albersmeier A."/>
            <person name="Kalinowski J."/>
            <person name="Ruckert C."/>
        </authorList>
    </citation>
    <scope>NUCLEOTIDE SEQUENCE</scope>
    <source>
        <strain evidence="6">KCTC 42731</strain>
    </source>
</reference>
<name>A0A919BRK5_9GAMM</name>
<dbReference type="PRINTS" id="PR00032">
    <property type="entry name" value="HTHARAC"/>
</dbReference>
<evidence type="ECO:0000256" key="1">
    <source>
        <dbReference type="ARBA" id="ARBA00023015"/>
    </source>
</evidence>
<evidence type="ECO:0000256" key="3">
    <source>
        <dbReference type="ARBA" id="ARBA00023159"/>
    </source>
</evidence>
<dbReference type="SUPFAM" id="SSF46689">
    <property type="entry name" value="Homeodomain-like"/>
    <property type="match status" value="2"/>
</dbReference>
<dbReference type="EMBL" id="BNCK01000013">
    <property type="protein sequence ID" value="GHG06779.1"/>
    <property type="molecule type" value="Genomic_DNA"/>
</dbReference>
<dbReference type="SMART" id="SM00342">
    <property type="entry name" value="HTH_ARAC"/>
    <property type="match status" value="1"/>
</dbReference>
<proteinExistence type="predicted"/>
<evidence type="ECO:0000256" key="4">
    <source>
        <dbReference type="ARBA" id="ARBA00023163"/>
    </source>
</evidence>
<keyword evidence="1" id="KW-0805">Transcription regulation</keyword>
<evidence type="ECO:0000259" key="5">
    <source>
        <dbReference type="PROSITE" id="PS01124"/>
    </source>
</evidence>
<dbReference type="InterPro" id="IPR003313">
    <property type="entry name" value="AraC-bd"/>
</dbReference>
<dbReference type="RefSeq" id="WP_189774546.1">
    <property type="nucleotide sequence ID" value="NZ_BNCK01000013.1"/>
</dbReference>
<keyword evidence="2" id="KW-0238">DNA-binding</keyword>
<keyword evidence="7" id="KW-1185">Reference proteome</keyword>
<feature type="domain" description="HTH araC/xylS-type" evidence="5">
    <location>
        <begin position="188"/>
        <end position="286"/>
    </location>
</feature>
<dbReference type="Gene3D" id="1.10.10.60">
    <property type="entry name" value="Homeodomain-like"/>
    <property type="match status" value="2"/>
</dbReference>
<dbReference type="InterPro" id="IPR020449">
    <property type="entry name" value="Tscrpt_reg_AraC-type_HTH"/>
</dbReference>
<protein>
    <submittedName>
        <fullName evidence="6">MmsAB operon regulatory protein</fullName>
    </submittedName>
</protein>
<comment type="caution">
    <text evidence="6">The sequence shown here is derived from an EMBL/GenBank/DDBJ whole genome shotgun (WGS) entry which is preliminary data.</text>
</comment>
<dbReference type="InterPro" id="IPR018062">
    <property type="entry name" value="HTH_AraC-typ_CS"/>
</dbReference>
<dbReference type="Pfam" id="PF12833">
    <property type="entry name" value="HTH_18"/>
    <property type="match status" value="1"/>
</dbReference>
<organism evidence="6 7">
    <name type="scientific">Thalassotalea marina</name>
    <dbReference type="NCBI Taxonomy" id="1673741"/>
    <lineage>
        <taxon>Bacteria</taxon>
        <taxon>Pseudomonadati</taxon>
        <taxon>Pseudomonadota</taxon>
        <taxon>Gammaproteobacteria</taxon>
        <taxon>Alteromonadales</taxon>
        <taxon>Colwelliaceae</taxon>
        <taxon>Thalassotalea</taxon>
    </lineage>
</organism>
<dbReference type="GO" id="GO:0003700">
    <property type="term" value="F:DNA-binding transcription factor activity"/>
    <property type="evidence" value="ECO:0007669"/>
    <property type="project" value="InterPro"/>
</dbReference>
<evidence type="ECO:0000313" key="6">
    <source>
        <dbReference type="EMBL" id="GHG06779.1"/>
    </source>
</evidence>
<sequence>MKKTSTFNDIRLLIPMFLLNKLKVHPLTQGLYPVSLGKTNQQVHIETQAQSSQIYQLIYCQYGEGVLQYKNKQRSVKRGDLILISPNLAFQYQSKSDSKNTVYWLNFSGKLADDFAERLLMKMEDGFGVVGAQELAFKDFETLIQLGSRGYTATNVIHAVHVLQQMLSFLALQLRLESFNVHSTFSLEMIESLMQENLHQELNLDTLAHYSQLSKFHFAKKFKELTDTSPIQYFINMKIQHACFQLDNTEDTIKQIAESLGYSDPYYFSRLFKKMVGISPKQYRQS</sequence>
<evidence type="ECO:0000313" key="7">
    <source>
        <dbReference type="Proteomes" id="UP000623842"/>
    </source>
</evidence>
<dbReference type="PROSITE" id="PS00041">
    <property type="entry name" value="HTH_ARAC_FAMILY_1"/>
    <property type="match status" value="1"/>
</dbReference>
<accession>A0A919BRK5</accession>
<dbReference type="PANTHER" id="PTHR43280:SF30">
    <property type="entry name" value="MMSAB OPERON REGULATORY PROTEIN"/>
    <property type="match status" value="1"/>
</dbReference>
<reference evidence="6" key="2">
    <citation type="submission" date="2020-09" db="EMBL/GenBank/DDBJ databases">
        <authorList>
            <person name="Sun Q."/>
            <person name="Kim S."/>
        </authorList>
    </citation>
    <scope>NUCLEOTIDE SEQUENCE</scope>
    <source>
        <strain evidence="6">KCTC 42731</strain>
    </source>
</reference>
<dbReference type="SUPFAM" id="SSF51215">
    <property type="entry name" value="Regulatory protein AraC"/>
    <property type="match status" value="1"/>
</dbReference>
<keyword evidence="4" id="KW-0804">Transcription</keyword>
<dbReference type="PROSITE" id="PS01124">
    <property type="entry name" value="HTH_ARAC_FAMILY_2"/>
    <property type="match status" value="1"/>
</dbReference>
<dbReference type="AlphaFoldDB" id="A0A919BRK5"/>
<dbReference type="Proteomes" id="UP000623842">
    <property type="component" value="Unassembled WGS sequence"/>
</dbReference>
<dbReference type="PANTHER" id="PTHR43280">
    <property type="entry name" value="ARAC-FAMILY TRANSCRIPTIONAL REGULATOR"/>
    <property type="match status" value="1"/>
</dbReference>
<dbReference type="GO" id="GO:0043565">
    <property type="term" value="F:sequence-specific DNA binding"/>
    <property type="evidence" value="ECO:0007669"/>
    <property type="project" value="InterPro"/>
</dbReference>
<dbReference type="InterPro" id="IPR037923">
    <property type="entry name" value="HTH-like"/>
</dbReference>
<dbReference type="InterPro" id="IPR009057">
    <property type="entry name" value="Homeodomain-like_sf"/>
</dbReference>
<gene>
    <name evidence="6" type="primary">mmsR</name>
    <name evidence="6" type="ORF">GCM10017161_40620</name>
</gene>
<dbReference type="InterPro" id="IPR018060">
    <property type="entry name" value="HTH_AraC"/>
</dbReference>
<keyword evidence="3" id="KW-0010">Activator</keyword>
<evidence type="ECO:0000256" key="2">
    <source>
        <dbReference type="ARBA" id="ARBA00023125"/>
    </source>
</evidence>
<dbReference type="Pfam" id="PF02311">
    <property type="entry name" value="AraC_binding"/>
    <property type="match status" value="1"/>
</dbReference>